<dbReference type="EMBL" id="VEPZ02001589">
    <property type="protein sequence ID" value="KAE8666994.1"/>
    <property type="molecule type" value="Genomic_DNA"/>
</dbReference>
<proteinExistence type="predicted"/>
<organism evidence="2 3">
    <name type="scientific">Hibiscus syriacus</name>
    <name type="common">Rose of Sharon</name>
    <dbReference type="NCBI Taxonomy" id="106335"/>
    <lineage>
        <taxon>Eukaryota</taxon>
        <taxon>Viridiplantae</taxon>
        <taxon>Streptophyta</taxon>
        <taxon>Embryophyta</taxon>
        <taxon>Tracheophyta</taxon>
        <taxon>Spermatophyta</taxon>
        <taxon>Magnoliopsida</taxon>
        <taxon>eudicotyledons</taxon>
        <taxon>Gunneridae</taxon>
        <taxon>Pentapetalae</taxon>
        <taxon>rosids</taxon>
        <taxon>malvids</taxon>
        <taxon>Malvales</taxon>
        <taxon>Malvaceae</taxon>
        <taxon>Malvoideae</taxon>
        <taxon>Hibiscus</taxon>
    </lineage>
</organism>
<dbReference type="Proteomes" id="UP000436088">
    <property type="component" value="Unassembled WGS sequence"/>
</dbReference>
<protein>
    <submittedName>
        <fullName evidence="2">Uncharacterized protein</fullName>
    </submittedName>
</protein>
<feature type="compositionally biased region" description="Basic and acidic residues" evidence="1">
    <location>
        <begin position="67"/>
        <end position="102"/>
    </location>
</feature>
<dbReference type="AlphaFoldDB" id="A0A6A2Y9N5"/>
<feature type="region of interest" description="Disordered" evidence="1">
    <location>
        <begin position="59"/>
        <end position="121"/>
    </location>
</feature>
<comment type="caution">
    <text evidence="2">The sequence shown here is derived from an EMBL/GenBank/DDBJ whole genome shotgun (WGS) entry which is preliminary data.</text>
</comment>
<name>A0A6A2Y9N5_HIBSY</name>
<keyword evidence="3" id="KW-1185">Reference proteome</keyword>
<evidence type="ECO:0000256" key="1">
    <source>
        <dbReference type="SAM" id="MobiDB-lite"/>
    </source>
</evidence>
<evidence type="ECO:0000313" key="3">
    <source>
        <dbReference type="Proteomes" id="UP000436088"/>
    </source>
</evidence>
<accession>A0A6A2Y9N5</accession>
<reference evidence="2" key="1">
    <citation type="submission" date="2019-09" db="EMBL/GenBank/DDBJ databases">
        <title>Draft genome information of white flower Hibiscus syriacus.</title>
        <authorList>
            <person name="Kim Y.-M."/>
        </authorList>
    </citation>
    <scope>NUCLEOTIDE SEQUENCE [LARGE SCALE GENOMIC DNA]</scope>
    <source>
        <strain evidence="2">YM2019G1</strain>
    </source>
</reference>
<gene>
    <name evidence="2" type="ORF">F3Y22_tig00112471pilonHSYRG00131</name>
</gene>
<evidence type="ECO:0000313" key="2">
    <source>
        <dbReference type="EMBL" id="KAE8666994.1"/>
    </source>
</evidence>
<sequence>MVLLSHKLKPLNSIGHDEFNEDFASVKYKTDDLRLNAIEQKASEELKGRKIIFLNEKDHSSSVVSHSSDENRDSNQYRDAQHASKLSKTDDSEFNDEGKDRLQIQQKKVPRRFSKQVWSEV</sequence>